<dbReference type="InterPro" id="IPR006703">
    <property type="entry name" value="G_AIG1"/>
</dbReference>
<dbReference type="Ensembl" id="ENSPRET00000020324.1">
    <property type="protein sequence ID" value="ENSPREP00000020112.1"/>
    <property type="gene ID" value="ENSPREG00000013608.1"/>
</dbReference>
<dbReference type="OMA" id="CEVIQDG"/>
<dbReference type="Gene3D" id="3.40.50.300">
    <property type="entry name" value="P-loop containing nucleotide triphosphate hydrolases"/>
    <property type="match status" value="1"/>
</dbReference>
<dbReference type="SUPFAM" id="SSF52540">
    <property type="entry name" value="P-loop containing nucleoside triphosphate hydrolases"/>
    <property type="match status" value="2"/>
</dbReference>
<name>A0A3P9PE71_POERE</name>
<reference evidence="6" key="1">
    <citation type="submission" date="2013-11" db="EMBL/GenBank/DDBJ databases">
        <title>The genomic landscape of the Guanapo guppy.</title>
        <authorList>
            <person name="Kuenstner A."/>
            <person name="Dreyer C."/>
        </authorList>
    </citation>
    <scope>NUCLEOTIDE SEQUENCE</scope>
    <source>
        <strain evidence="6">Guanapo</strain>
    </source>
</reference>
<evidence type="ECO:0000313" key="5">
    <source>
        <dbReference type="Ensembl" id="ENSPREP00000020112.1"/>
    </source>
</evidence>
<dbReference type="PROSITE" id="PS00675">
    <property type="entry name" value="SIGMA54_INTERACT_1"/>
    <property type="match status" value="1"/>
</dbReference>
<dbReference type="PANTHER" id="PTHR32046">
    <property type="entry name" value="G DOMAIN-CONTAINING PROTEIN"/>
    <property type="match status" value="1"/>
</dbReference>
<reference evidence="5" key="2">
    <citation type="submission" date="2025-08" db="UniProtKB">
        <authorList>
            <consortium name="Ensembl"/>
        </authorList>
    </citation>
    <scope>IDENTIFICATION</scope>
    <source>
        <strain evidence="5">Guanapo</strain>
    </source>
</reference>
<accession>A0A3P9PE71</accession>
<protein>
    <submittedName>
        <fullName evidence="5">Uncharacterized LOC103460267</fullName>
    </submittedName>
</protein>
<keyword evidence="2" id="KW-0547">Nucleotide-binding</keyword>
<evidence type="ECO:0000256" key="1">
    <source>
        <dbReference type="ARBA" id="ARBA00008535"/>
    </source>
</evidence>
<dbReference type="Pfam" id="PF04548">
    <property type="entry name" value="AIG1"/>
    <property type="match status" value="1"/>
</dbReference>
<reference evidence="5" key="3">
    <citation type="submission" date="2025-09" db="UniProtKB">
        <authorList>
            <consortium name="Ensembl"/>
        </authorList>
    </citation>
    <scope>IDENTIFICATION</scope>
    <source>
        <strain evidence="5">Guanapo</strain>
    </source>
</reference>
<feature type="coiled-coil region" evidence="3">
    <location>
        <begin position="424"/>
        <end position="469"/>
    </location>
</feature>
<feature type="coiled-coil region" evidence="3">
    <location>
        <begin position="304"/>
        <end position="331"/>
    </location>
</feature>
<dbReference type="Bgee" id="ENSPREG00000013608">
    <property type="expression patterns" value="Expressed in caudal fin"/>
</dbReference>
<keyword evidence="6" id="KW-1185">Reference proteome</keyword>
<dbReference type="GO" id="GO:0005525">
    <property type="term" value="F:GTP binding"/>
    <property type="evidence" value="ECO:0007669"/>
    <property type="project" value="InterPro"/>
</dbReference>
<organism evidence="5 6">
    <name type="scientific">Poecilia reticulata</name>
    <name type="common">Guppy</name>
    <name type="synonym">Acanthophacelus reticulatus</name>
    <dbReference type="NCBI Taxonomy" id="8081"/>
    <lineage>
        <taxon>Eukaryota</taxon>
        <taxon>Metazoa</taxon>
        <taxon>Chordata</taxon>
        <taxon>Craniata</taxon>
        <taxon>Vertebrata</taxon>
        <taxon>Euteleostomi</taxon>
        <taxon>Actinopterygii</taxon>
        <taxon>Neopterygii</taxon>
        <taxon>Teleostei</taxon>
        <taxon>Neoteleostei</taxon>
        <taxon>Acanthomorphata</taxon>
        <taxon>Ovalentaria</taxon>
        <taxon>Atherinomorphae</taxon>
        <taxon>Cyprinodontiformes</taxon>
        <taxon>Poeciliidae</taxon>
        <taxon>Poeciliinae</taxon>
        <taxon>Poecilia</taxon>
    </lineage>
</organism>
<keyword evidence="3" id="KW-0175">Coiled coil</keyword>
<dbReference type="PANTHER" id="PTHR32046:SF11">
    <property type="entry name" value="IMMUNE-ASSOCIATED NUCLEOTIDE-BINDING PROTEIN 10-LIKE"/>
    <property type="match status" value="1"/>
</dbReference>
<sequence>MERSQPVPTRDIISKCTPIRSGCPAVYKLKPKEETLGTLKNLIVGEEKPNTPNKTILVVGETGTGKSILINALINHAMGVKFEDQVWFQFVEEEEKSQTESQTSTVTVYQVYEGQTLPFSLTIIDTPGYGDTRGIERDVIVGEQLLQLFQSEHGVHELHAVGLVVKATENRVSDRLRYVFDSVLSLFGKDLEKNVVALITHSNRRRPKNALKALEAAKIKCARDHRNDPVHFLFDNCQSEDRTDEDELQDLKKSFDVTKKGMNKLVKFMETVEPQTLGTTLDVMKSRSCLAACIHNLQDRINQIDLKQTEIRQTEEALKKSKKELENDKNYKIEVHEVYKHKEKVGDGKWGLTMFNDGATCCTVCEETCHFPCTTAPSPSKCEVMKSGKCTVCTKKCPVSDHVKEQWRYVSKTRRVKKTLEEVKKKYEVKQEGMTDILEALKQETEKLKEEKNRLLEEAYQHVMKLEEIALNVDSLSTSVNLDFLIEKIKEKGETAKAEKLEKIMKRQDKGVMSYATRLFKFFLLVLTY</sequence>
<proteinExistence type="inferred from homology"/>
<dbReference type="AlphaFoldDB" id="A0A3P9PE71"/>
<evidence type="ECO:0000313" key="6">
    <source>
        <dbReference type="Proteomes" id="UP000242638"/>
    </source>
</evidence>
<dbReference type="Proteomes" id="UP000242638">
    <property type="component" value="Unassembled WGS sequence"/>
</dbReference>
<dbReference type="GeneTree" id="ENSGT00500000044904"/>
<evidence type="ECO:0000256" key="2">
    <source>
        <dbReference type="ARBA" id="ARBA00022741"/>
    </source>
</evidence>
<evidence type="ECO:0000259" key="4">
    <source>
        <dbReference type="Pfam" id="PF04548"/>
    </source>
</evidence>
<comment type="similarity">
    <text evidence="1">Belongs to the TRAFAC class TrmE-Era-EngA-EngB-Septin-like GTPase superfamily. AIG1/Toc34/Toc159-like paraseptin GTPase family. IAN subfamily.</text>
</comment>
<dbReference type="InterPro" id="IPR027417">
    <property type="entry name" value="P-loop_NTPase"/>
</dbReference>
<evidence type="ECO:0000256" key="3">
    <source>
        <dbReference type="SAM" id="Coils"/>
    </source>
</evidence>
<feature type="domain" description="AIG1-type G" evidence="4">
    <location>
        <begin position="54"/>
        <end position="210"/>
    </location>
</feature>
<dbReference type="InterPro" id="IPR025662">
    <property type="entry name" value="Sigma_54_int_dom_ATP-bd_1"/>
</dbReference>